<dbReference type="GO" id="GO:0072699">
    <property type="term" value="P:protein localization to cortical microtubule cytoskeleton"/>
    <property type="evidence" value="ECO:0000318"/>
    <property type="project" value="GO_Central"/>
</dbReference>
<organism evidence="4 5">
    <name type="scientific">Manihot esculenta</name>
    <name type="common">Cassava</name>
    <name type="synonym">Jatropha manihot</name>
    <dbReference type="NCBI Taxonomy" id="3983"/>
    <lineage>
        <taxon>Eukaryota</taxon>
        <taxon>Viridiplantae</taxon>
        <taxon>Streptophyta</taxon>
        <taxon>Embryophyta</taxon>
        <taxon>Tracheophyta</taxon>
        <taxon>Spermatophyta</taxon>
        <taxon>Magnoliopsida</taxon>
        <taxon>eudicotyledons</taxon>
        <taxon>Gunneridae</taxon>
        <taxon>Pentapetalae</taxon>
        <taxon>rosids</taxon>
        <taxon>fabids</taxon>
        <taxon>Malpighiales</taxon>
        <taxon>Euphorbiaceae</taxon>
        <taxon>Crotonoideae</taxon>
        <taxon>Manihoteae</taxon>
        <taxon>Manihot</taxon>
    </lineage>
</organism>
<proteinExistence type="predicted"/>
<dbReference type="OrthoDB" id="1922539at2759"/>
<dbReference type="PANTHER" id="PTHR31342:SF18">
    <property type="entry name" value="OS01G0651932 PROTEIN"/>
    <property type="match status" value="1"/>
</dbReference>
<evidence type="ECO:0000313" key="4">
    <source>
        <dbReference type="EMBL" id="OAY26302.1"/>
    </source>
</evidence>
<keyword evidence="5" id="KW-1185">Reference proteome</keyword>
<feature type="coiled-coil region" evidence="2">
    <location>
        <begin position="60"/>
        <end position="167"/>
    </location>
</feature>
<sequence length="596" mass="66826">MVAGKVRLAMGLQKSPPNPKAASPPASSRKVTPQKPVFSRSFGVYFPRSSAQVQPSPPDVAHLLRLIEELRNREARLKTELLEFKLLKESVAVVPVLENDISAKNAELEKAIMKIQCLESENELLRTELSEAKVKFEEEIRESDEKVKALEADIVKLKKTLSDKESEELSSSQRFQGLMEFSTKSNLIRNLKKGVKCTDTVSANHETQNHKSEPVDVKRDEVEIERPSQSRCNSEELVDSTHSNLRSRAPKVPKPPPKRSSSSNSISLSTSSSISDQSISAAAAAPPPPASVKPAAPLPPPPPPPKGMRMGPANKVKRVPEVVEFYHSLMRRDSRRESTSGNPDVLPATANARDMIGEIENRSTHLLAIKTDVETQGDFIRFLIKEVENAAFTDIEDVVPFVKWLDDELSYLVDERAVLKHFDWPEQKADALREASFGYCDLKKLESEASSFRDDARQPCGPALKKMQALLEKLEHGVYNLSRMRESTTNRYKGFHIPMDWMLETGIVSQIKLASVKLAMKYMKRVSAELETIVSGPEEEELIVQGVRFAFRVHQFAGGFDVETMRAFQELRDKARSCHVQCQSQQQQKIHLAINL</sequence>
<dbReference type="AlphaFoldDB" id="A0A2C9U8H5"/>
<name>A0A2C9U8H5_MANES</name>
<gene>
    <name evidence="4" type="ORF">MANES_16G037100v8</name>
</gene>
<reference evidence="5" key="1">
    <citation type="journal article" date="2016" name="Nat. Biotechnol.">
        <title>Sequencing wild and cultivated cassava and related species reveals extensive interspecific hybridization and genetic diversity.</title>
        <authorList>
            <person name="Bredeson J.V."/>
            <person name="Lyons J.B."/>
            <person name="Prochnik S.E."/>
            <person name="Wu G.A."/>
            <person name="Ha C.M."/>
            <person name="Edsinger-Gonzales E."/>
            <person name="Grimwood J."/>
            <person name="Schmutz J."/>
            <person name="Rabbi I.Y."/>
            <person name="Egesi C."/>
            <person name="Nauluvula P."/>
            <person name="Lebot V."/>
            <person name="Ndunguru J."/>
            <person name="Mkamilo G."/>
            <person name="Bart R.S."/>
            <person name="Setter T.L."/>
            <person name="Gleadow R.M."/>
            <person name="Kulakow P."/>
            <person name="Ferguson M.E."/>
            <person name="Rounsley S."/>
            <person name="Rokhsar D.S."/>
        </authorList>
    </citation>
    <scope>NUCLEOTIDE SEQUENCE [LARGE SCALE GENOMIC DNA]</scope>
    <source>
        <strain evidence="5">cv. AM560-2</strain>
    </source>
</reference>
<dbReference type="Proteomes" id="UP000091857">
    <property type="component" value="Chromosome 16"/>
</dbReference>
<feature type="compositionally biased region" description="Pro residues" evidence="3">
    <location>
        <begin position="285"/>
        <end position="306"/>
    </location>
</feature>
<protein>
    <recommendedName>
        <fullName evidence="6">Protein CHUP1, chloroplastic</fullName>
    </recommendedName>
</protein>
<feature type="compositionally biased region" description="Basic and acidic residues" evidence="3">
    <location>
        <begin position="207"/>
        <end position="228"/>
    </location>
</feature>
<feature type="compositionally biased region" description="Low complexity" evidence="3">
    <location>
        <begin position="259"/>
        <end position="284"/>
    </location>
</feature>
<evidence type="ECO:0000256" key="3">
    <source>
        <dbReference type="SAM" id="MobiDB-lite"/>
    </source>
</evidence>
<evidence type="ECO:0000313" key="5">
    <source>
        <dbReference type="Proteomes" id="UP000091857"/>
    </source>
</evidence>
<dbReference type="PANTHER" id="PTHR31342">
    <property type="entry name" value="PROTEIN CHUP1, CHLOROPLASTIC"/>
    <property type="match status" value="1"/>
</dbReference>
<dbReference type="Gramene" id="Manes.16G037100.1.v8.1">
    <property type="protein sequence ID" value="Manes.16G037100.1.v8.1.CDS"/>
    <property type="gene ID" value="Manes.16G037100.v8.1"/>
</dbReference>
<accession>A0A2C9U8H5</accession>
<comment type="caution">
    <text evidence="4">The sequence shown here is derived from an EMBL/GenBank/DDBJ whole genome shotgun (WGS) entry which is preliminary data.</text>
</comment>
<feature type="region of interest" description="Disordered" evidence="3">
    <location>
        <begin position="1"/>
        <end position="34"/>
    </location>
</feature>
<dbReference type="GO" id="GO:0055028">
    <property type="term" value="C:cortical microtubule"/>
    <property type="evidence" value="ECO:0000318"/>
    <property type="project" value="GO_Central"/>
</dbReference>
<evidence type="ECO:0008006" key="6">
    <source>
        <dbReference type="Google" id="ProtNLM"/>
    </source>
</evidence>
<dbReference type="EMBL" id="CM004402">
    <property type="protein sequence ID" value="OAY26302.1"/>
    <property type="molecule type" value="Genomic_DNA"/>
</dbReference>
<evidence type="ECO:0000256" key="2">
    <source>
        <dbReference type="SAM" id="Coils"/>
    </source>
</evidence>
<feature type="compositionally biased region" description="Low complexity" evidence="3">
    <location>
        <begin position="20"/>
        <end position="30"/>
    </location>
</feature>
<feature type="region of interest" description="Disordered" evidence="3">
    <location>
        <begin position="200"/>
        <end position="314"/>
    </location>
</feature>
<dbReference type="OMA" id="MRTHAKP"/>
<evidence type="ECO:0000256" key="1">
    <source>
        <dbReference type="ARBA" id="ARBA00023054"/>
    </source>
</evidence>
<dbReference type="InterPro" id="IPR040265">
    <property type="entry name" value="CHUP1/IPGA1-like"/>
</dbReference>
<keyword evidence="1 2" id="KW-0175">Coiled coil</keyword>
<dbReference type="STRING" id="3983.A0A2C9U8H5"/>